<feature type="domain" description="Ketopantoate reductase N-terminal" evidence="1">
    <location>
        <begin position="21"/>
        <end position="116"/>
    </location>
</feature>
<name>A0A395INK3_9HELO</name>
<dbReference type="Gene3D" id="3.40.50.720">
    <property type="entry name" value="NAD(P)-binding Rossmann-like Domain"/>
    <property type="match status" value="1"/>
</dbReference>
<keyword evidence="3" id="KW-1185">Reference proteome</keyword>
<protein>
    <recommendedName>
        <fullName evidence="1">Ketopantoate reductase N-terminal domain-containing protein</fullName>
    </recommendedName>
</protein>
<dbReference type="GO" id="GO:0005737">
    <property type="term" value="C:cytoplasm"/>
    <property type="evidence" value="ECO:0007669"/>
    <property type="project" value="TreeGrafter"/>
</dbReference>
<comment type="caution">
    <text evidence="2">The sequence shown here is derived from an EMBL/GenBank/DDBJ whole genome shotgun (WGS) entry which is preliminary data.</text>
</comment>
<proteinExistence type="predicted"/>
<organism evidence="2 3">
    <name type="scientific">Monilinia fructigena</name>
    <dbReference type="NCBI Taxonomy" id="38457"/>
    <lineage>
        <taxon>Eukaryota</taxon>
        <taxon>Fungi</taxon>
        <taxon>Dikarya</taxon>
        <taxon>Ascomycota</taxon>
        <taxon>Pezizomycotina</taxon>
        <taxon>Leotiomycetes</taxon>
        <taxon>Helotiales</taxon>
        <taxon>Sclerotiniaceae</taxon>
        <taxon>Monilinia</taxon>
    </lineage>
</organism>
<dbReference type="AlphaFoldDB" id="A0A395INK3"/>
<evidence type="ECO:0000313" key="3">
    <source>
        <dbReference type="Proteomes" id="UP000249056"/>
    </source>
</evidence>
<reference evidence="2 3" key="1">
    <citation type="submission" date="2018-06" db="EMBL/GenBank/DDBJ databases">
        <title>Genome Sequence of the Brown Rot Fungal Pathogen Monilinia fructigena.</title>
        <authorList>
            <person name="Landi L."/>
            <person name="De Miccolis Angelini R.M."/>
            <person name="Pollastro S."/>
            <person name="Abate D."/>
            <person name="Faretra F."/>
            <person name="Romanazzi G."/>
        </authorList>
    </citation>
    <scope>NUCLEOTIDE SEQUENCE [LARGE SCALE GENOMIC DNA]</scope>
    <source>
        <strain evidence="2 3">Mfrg269</strain>
    </source>
</reference>
<gene>
    <name evidence="2" type="ORF">DID88_009364</name>
</gene>
<dbReference type="OrthoDB" id="3609at2759"/>
<evidence type="ECO:0000313" key="2">
    <source>
        <dbReference type="EMBL" id="RAL61434.1"/>
    </source>
</evidence>
<dbReference type="PANTHER" id="PTHR21708:SF40">
    <property type="entry name" value="REDUCTASE FAMILY PROTEIN, PUTATIVE (AFU_ORTHOLOGUE AFUA_2G14497)-RELATED"/>
    <property type="match status" value="1"/>
</dbReference>
<dbReference type="InterPro" id="IPR013332">
    <property type="entry name" value="KPR_N"/>
</dbReference>
<dbReference type="PANTHER" id="PTHR21708">
    <property type="entry name" value="PROBABLE 2-DEHYDROPANTOATE 2-REDUCTASE"/>
    <property type="match status" value="1"/>
</dbReference>
<sequence length="133" mass="14551">MDLEQLARFNAFIASRSPNVRLTVVARSNYDAVKKNGLKLISENHGEQTFYPANVIKTPLEAPGHYDYIVCSNKATDQETVAKSLAPIISDDTSIVIIQNGVGNEDPFRALYPTPPSYPAWPGPVPSRTHPAS</sequence>
<dbReference type="EMBL" id="QKRW01000031">
    <property type="protein sequence ID" value="RAL61434.1"/>
    <property type="molecule type" value="Genomic_DNA"/>
</dbReference>
<dbReference type="Pfam" id="PF02558">
    <property type="entry name" value="ApbA"/>
    <property type="match status" value="1"/>
</dbReference>
<dbReference type="InterPro" id="IPR051402">
    <property type="entry name" value="KPR-Related"/>
</dbReference>
<accession>A0A395INK3</accession>
<evidence type="ECO:0000259" key="1">
    <source>
        <dbReference type="Pfam" id="PF02558"/>
    </source>
</evidence>
<dbReference type="Proteomes" id="UP000249056">
    <property type="component" value="Unassembled WGS sequence"/>
</dbReference>